<sequence length="241" mass="25722">MQELGPGLALARPHGSGPDEFWQGCLKEEKEKYGMGPGSIPADISVAGVLELGLGRKWSWASRQLLGGRIPGGGCRSARDPRRADLSSARSGLSAWFSRRSGAGSVVSSSRELGPCRIRWSLSIGEWNRGRVALVGEAVILIIFVEPDHWSFGSARFQVLSRVGELELGEAGFAGAEEVSPKIGEEVQVPNLLEENIGAASPWSLGLDHGLGAQNFIKESRLGRLGALIRRGRACASLVRA</sequence>
<protein>
    <submittedName>
        <fullName evidence="1">Uncharacterized protein</fullName>
    </submittedName>
</protein>
<dbReference type="AlphaFoldDB" id="A0A6J5VR04"/>
<evidence type="ECO:0000313" key="1">
    <source>
        <dbReference type="EMBL" id="CAB4290371.1"/>
    </source>
</evidence>
<reference evidence="1 2" key="1">
    <citation type="submission" date="2020-05" db="EMBL/GenBank/DDBJ databases">
        <authorList>
            <person name="Campoy J."/>
            <person name="Schneeberger K."/>
            <person name="Spophaly S."/>
        </authorList>
    </citation>
    <scope>NUCLEOTIDE SEQUENCE [LARGE SCALE GENOMIC DNA]</scope>
    <source>
        <strain evidence="1">PruArmRojPasFocal</strain>
    </source>
</reference>
<accession>A0A6J5VR04</accession>
<proteinExistence type="predicted"/>
<name>A0A6J5VR04_PRUAR</name>
<organism evidence="1 2">
    <name type="scientific">Prunus armeniaca</name>
    <name type="common">Apricot</name>
    <name type="synonym">Armeniaca vulgaris</name>
    <dbReference type="NCBI Taxonomy" id="36596"/>
    <lineage>
        <taxon>Eukaryota</taxon>
        <taxon>Viridiplantae</taxon>
        <taxon>Streptophyta</taxon>
        <taxon>Embryophyta</taxon>
        <taxon>Tracheophyta</taxon>
        <taxon>Spermatophyta</taxon>
        <taxon>Magnoliopsida</taxon>
        <taxon>eudicotyledons</taxon>
        <taxon>Gunneridae</taxon>
        <taxon>Pentapetalae</taxon>
        <taxon>rosids</taxon>
        <taxon>fabids</taxon>
        <taxon>Rosales</taxon>
        <taxon>Rosaceae</taxon>
        <taxon>Amygdaloideae</taxon>
        <taxon>Amygdaleae</taxon>
        <taxon>Prunus</taxon>
    </lineage>
</organism>
<gene>
    <name evidence="1" type="ORF">CURHAP_LOCUS50332</name>
</gene>
<dbReference type="Proteomes" id="UP000507222">
    <property type="component" value="Unassembled WGS sequence"/>
</dbReference>
<dbReference type="EMBL" id="CAEKDK010000008">
    <property type="protein sequence ID" value="CAB4290371.1"/>
    <property type="molecule type" value="Genomic_DNA"/>
</dbReference>
<evidence type="ECO:0000313" key="2">
    <source>
        <dbReference type="Proteomes" id="UP000507222"/>
    </source>
</evidence>